<organism evidence="2 3">
    <name type="scientific">Flagellimonas meridianipacifica</name>
    <dbReference type="NCBI Taxonomy" id="1080225"/>
    <lineage>
        <taxon>Bacteria</taxon>
        <taxon>Pseudomonadati</taxon>
        <taxon>Bacteroidota</taxon>
        <taxon>Flavobacteriia</taxon>
        <taxon>Flavobacteriales</taxon>
        <taxon>Flavobacteriaceae</taxon>
        <taxon>Flagellimonas</taxon>
    </lineage>
</organism>
<accession>A0A2T0MFG1</accession>
<keyword evidence="3" id="KW-1185">Reference proteome</keyword>
<dbReference type="OrthoDB" id="1027826at2"/>
<keyword evidence="1" id="KW-0812">Transmembrane</keyword>
<feature type="transmembrane region" description="Helical" evidence="1">
    <location>
        <begin position="7"/>
        <end position="28"/>
    </location>
</feature>
<gene>
    <name evidence="2" type="ORF">CLV81_0300</name>
</gene>
<keyword evidence="1" id="KW-1133">Transmembrane helix</keyword>
<evidence type="ECO:0000256" key="1">
    <source>
        <dbReference type="SAM" id="Phobius"/>
    </source>
</evidence>
<feature type="transmembrane region" description="Helical" evidence="1">
    <location>
        <begin position="72"/>
        <end position="89"/>
    </location>
</feature>
<protein>
    <recommendedName>
        <fullName evidence="4">DUF4405 domain-containing protein</fullName>
    </recommendedName>
</protein>
<evidence type="ECO:0008006" key="4">
    <source>
        <dbReference type="Google" id="ProtNLM"/>
    </source>
</evidence>
<name>A0A2T0MFG1_9FLAO</name>
<dbReference type="Proteomes" id="UP000237640">
    <property type="component" value="Unassembled WGS sequence"/>
</dbReference>
<feature type="transmembrane region" description="Helical" evidence="1">
    <location>
        <begin position="34"/>
        <end position="51"/>
    </location>
</feature>
<evidence type="ECO:0000313" key="2">
    <source>
        <dbReference type="EMBL" id="PRX56305.1"/>
    </source>
</evidence>
<dbReference type="RefSeq" id="WP_146129804.1">
    <property type="nucleotide sequence ID" value="NZ_PVYX01000001.1"/>
</dbReference>
<evidence type="ECO:0000313" key="3">
    <source>
        <dbReference type="Proteomes" id="UP000237640"/>
    </source>
</evidence>
<proteinExistence type="predicted"/>
<dbReference type="EMBL" id="PVYX01000001">
    <property type="protein sequence ID" value="PRX56305.1"/>
    <property type="molecule type" value="Genomic_DNA"/>
</dbReference>
<sequence length="347" mass="39339">MIRRKLISTSIALCFVILSVTGILSFFFNHDLRVAAAHTVFGFLFLFGALFHIRNNWKGLKSYVTSRGPKGAFIWVGILFILVLGMSLFNMEPILSFMEFGTKMRANQSREIEKDKFVVVDFSGNLPNELEIELIAGPHYWHPQMAIWLEGVDDSFITSLFVTHATAKGTFFGGRTKENFKSFDAEKQIEQEFRRVDALPVWSHKRGVLQADGLYAPSTTNPLADTVSGETLPNSFRFRTAVTDTVHIVRLRLEINVAFDDNEFYSEFDFPDDEVFHNGTGQLGQPSLVYETVLDLANRDKKYYLMELIGHGHHSGKDGFIYGNMETLTTSREIVERILVKVDGDSP</sequence>
<comment type="caution">
    <text evidence="2">The sequence shown here is derived from an EMBL/GenBank/DDBJ whole genome shotgun (WGS) entry which is preliminary data.</text>
</comment>
<reference evidence="2 3" key="1">
    <citation type="submission" date="2018-03" db="EMBL/GenBank/DDBJ databases">
        <title>Genomic Encyclopedia of Archaeal and Bacterial Type Strains, Phase II (KMG-II): from individual species to whole genera.</title>
        <authorList>
            <person name="Goeker M."/>
        </authorList>
    </citation>
    <scope>NUCLEOTIDE SEQUENCE [LARGE SCALE GENOMIC DNA]</scope>
    <source>
        <strain evidence="2 3">DSM 25027</strain>
    </source>
</reference>
<dbReference type="AlphaFoldDB" id="A0A2T0MFG1"/>
<keyword evidence="1" id="KW-0472">Membrane</keyword>